<feature type="domain" description="N-acetyltransferase" evidence="4">
    <location>
        <begin position="15"/>
        <end position="164"/>
    </location>
</feature>
<dbReference type="Pfam" id="PF13607">
    <property type="entry name" value="Succ_CoA_lig"/>
    <property type="match status" value="1"/>
</dbReference>
<dbReference type="Gene3D" id="3.40.630.30">
    <property type="match status" value="1"/>
</dbReference>
<evidence type="ECO:0000313" key="6">
    <source>
        <dbReference type="Proteomes" id="UP001595912"/>
    </source>
</evidence>
<feature type="region of interest" description="Disordered" evidence="2">
    <location>
        <begin position="417"/>
        <end position="437"/>
    </location>
</feature>
<accession>A0ABV9W5K3</accession>
<dbReference type="InterPro" id="IPR013815">
    <property type="entry name" value="ATP_grasp_subdomain_1"/>
</dbReference>
<comment type="caution">
    <text evidence="5">The sequence shown here is derived from an EMBL/GenBank/DDBJ whole genome shotgun (WGS) entry which is preliminary data.</text>
</comment>
<dbReference type="CDD" id="cd04301">
    <property type="entry name" value="NAT_SF"/>
    <property type="match status" value="1"/>
</dbReference>
<dbReference type="InterPro" id="IPR003781">
    <property type="entry name" value="CoA-bd"/>
</dbReference>
<dbReference type="Proteomes" id="UP001595912">
    <property type="component" value="Unassembled WGS sequence"/>
</dbReference>
<dbReference type="EMBL" id="JBHSIU010000041">
    <property type="protein sequence ID" value="MFC5002597.1"/>
    <property type="molecule type" value="Genomic_DNA"/>
</dbReference>
<dbReference type="RefSeq" id="WP_380120783.1">
    <property type="nucleotide sequence ID" value="NZ_JBHSIU010000041.1"/>
</dbReference>
<protein>
    <submittedName>
        <fullName evidence="5">GNAT family N-acetyltransferase</fullName>
        <ecNumber evidence="5">2.3.1.-</ecNumber>
    </submittedName>
</protein>
<gene>
    <name evidence="5" type="ORF">ACFPIJ_32785</name>
</gene>
<keyword evidence="5" id="KW-0808">Transferase</keyword>
<dbReference type="InterPro" id="IPR011761">
    <property type="entry name" value="ATP-grasp"/>
</dbReference>
<dbReference type="Pfam" id="PF00583">
    <property type="entry name" value="Acetyltransf_1"/>
    <property type="match status" value="1"/>
</dbReference>
<dbReference type="Gene3D" id="3.30.1490.20">
    <property type="entry name" value="ATP-grasp fold, A domain"/>
    <property type="match status" value="1"/>
</dbReference>
<dbReference type="InterPro" id="IPR016102">
    <property type="entry name" value="Succinyl-CoA_synth-like"/>
</dbReference>
<dbReference type="SMART" id="SM00881">
    <property type="entry name" value="CoA_binding"/>
    <property type="match status" value="1"/>
</dbReference>
<keyword evidence="5" id="KW-0012">Acyltransferase</keyword>
<dbReference type="SUPFAM" id="SSF52210">
    <property type="entry name" value="Succinyl-CoA synthetase domains"/>
    <property type="match status" value="2"/>
</dbReference>
<evidence type="ECO:0000259" key="3">
    <source>
        <dbReference type="PROSITE" id="PS50975"/>
    </source>
</evidence>
<feature type="domain" description="ATP-grasp" evidence="3">
    <location>
        <begin position="654"/>
        <end position="692"/>
    </location>
</feature>
<name>A0ABV9W5K3_9ACTN</name>
<dbReference type="InterPro" id="IPR036291">
    <property type="entry name" value="NAD(P)-bd_dom_sf"/>
</dbReference>
<dbReference type="SUPFAM" id="SSF51735">
    <property type="entry name" value="NAD(P)-binding Rossmann-fold domains"/>
    <property type="match status" value="1"/>
</dbReference>
<dbReference type="GO" id="GO:0016746">
    <property type="term" value="F:acyltransferase activity"/>
    <property type="evidence" value="ECO:0007669"/>
    <property type="project" value="UniProtKB-KW"/>
</dbReference>
<dbReference type="Gene3D" id="3.30.470.20">
    <property type="entry name" value="ATP-grasp fold, B domain"/>
    <property type="match status" value="1"/>
</dbReference>
<dbReference type="PROSITE" id="PS50975">
    <property type="entry name" value="ATP_GRASP"/>
    <property type="match status" value="1"/>
</dbReference>
<dbReference type="InterPro" id="IPR016181">
    <property type="entry name" value="Acyl_CoA_acyltransferase"/>
</dbReference>
<keyword evidence="6" id="KW-1185">Reference proteome</keyword>
<dbReference type="SUPFAM" id="SSF55729">
    <property type="entry name" value="Acyl-CoA N-acyltransferases (Nat)"/>
    <property type="match status" value="1"/>
</dbReference>
<keyword evidence="1" id="KW-0067">ATP-binding</keyword>
<evidence type="ECO:0000313" key="5">
    <source>
        <dbReference type="EMBL" id="MFC5002597.1"/>
    </source>
</evidence>
<dbReference type="PROSITE" id="PS51186">
    <property type="entry name" value="GNAT"/>
    <property type="match status" value="1"/>
</dbReference>
<reference evidence="6" key="1">
    <citation type="journal article" date="2019" name="Int. J. Syst. Evol. Microbiol.">
        <title>The Global Catalogue of Microorganisms (GCM) 10K type strain sequencing project: providing services to taxonomists for standard genome sequencing and annotation.</title>
        <authorList>
            <consortium name="The Broad Institute Genomics Platform"/>
            <consortium name="The Broad Institute Genome Sequencing Center for Infectious Disease"/>
            <person name="Wu L."/>
            <person name="Ma J."/>
        </authorList>
    </citation>
    <scope>NUCLEOTIDE SEQUENCE [LARGE SCALE GENOMIC DNA]</scope>
    <source>
        <strain evidence="6">CGMCC 4.7152</strain>
    </source>
</reference>
<dbReference type="InterPro" id="IPR032875">
    <property type="entry name" value="Succ_CoA_lig_flav_dom"/>
</dbReference>
<evidence type="ECO:0000256" key="1">
    <source>
        <dbReference type="PROSITE-ProRule" id="PRU00409"/>
    </source>
</evidence>
<dbReference type="Pfam" id="PF13549">
    <property type="entry name" value="ATP-grasp_5"/>
    <property type="match status" value="1"/>
</dbReference>
<dbReference type="EC" id="2.3.1.-" evidence="5"/>
<organism evidence="5 6">
    <name type="scientific">Dactylosporangium cerinum</name>
    <dbReference type="NCBI Taxonomy" id="1434730"/>
    <lineage>
        <taxon>Bacteria</taxon>
        <taxon>Bacillati</taxon>
        <taxon>Actinomycetota</taxon>
        <taxon>Actinomycetes</taxon>
        <taxon>Micromonosporales</taxon>
        <taxon>Micromonosporaceae</taxon>
        <taxon>Dactylosporangium</taxon>
    </lineage>
</organism>
<sequence>MSDATDYLTMHGRIVRIRGVRPDDAPALRTLYEQLSPHNRHLRFFSAGAAPDAEVRRLVRPSDPAHGSVLADMEGAVVGAGSYERIDDERADVAVVVADEHHGEGLGTLLLERLMAAARHAGIAELVGDVLPQNAAMLQVSGDLAPGVARRLDADEGTVRIRVPTLPDEAALAAVAARDRTAEHHSLRPLLVPSSVAVIGAGRRPSGIGHEVLAALRDGGYTGALYAVNPHAEQVCGIAAHPAVGAIGAAVDLAVVAVPAPAVPEVIRQCCSAQVRAAVILTAGLDPAVQADLVAAARAHGMRVVGPNCLGVINTDPAVRLTAAFTRATPAPGGLAVAAQSGAVGVAILDAAARDGVGVSTFVSLGNKADVSGNDLLAYWHDDPATRAVALYLESFGNPRRFAWTARTLARRKPVLAVKSGRSPSGQRAGASHTAAATTPDTAVAALFDQAGVIRTDTLGELLDTARVLTDQPLPAGQRLAVIGNAGGLNVLAADAADTAALTVPTSLGGAANPDDLGAEATPAALAAAIGAVARGRDADLVVVAFVATRANDCAGSLAAVAAALDDCPQLPAAVVVVGVPDPPRSIGRRRVPVFDLPEPAVLALGRAARYAAWRRKPLGDRPALPDIDRRTARDVVARAMTAGPGWQPVDVARSVLRCYGVPVVDTRTAADADEAVRHATALGYPVVVKAAAPGLVHRSDVGAVWLGLNDETAVRRAYQAVAKALHTPAPAVLVQPRAAPGVELVAGVVHDPLFGSLVMLGLGGVHTDLLGDRALRLLPLTDRDAARMWRSLRAAALLTGYRGAPPVDTAALEDLLLRLGRLAEDLPDVAELDLNPVLAEPHGCTAVDVKLRLAPVGVEVGVEPERYVRHLSRVGRPGR</sequence>
<dbReference type="PANTHER" id="PTHR42793">
    <property type="entry name" value="COA BINDING DOMAIN CONTAINING PROTEIN"/>
    <property type="match status" value="1"/>
</dbReference>
<keyword evidence="1" id="KW-0547">Nucleotide-binding</keyword>
<evidence type="ECO:0000256" key="2">
    <source>
        <dbReference type="SAM" id="MobiDB-lite"/>
    </source>
</evidence>
<proteinExistence type="predicted"/>
<evidence type="ECO:0000259" key="4">
    <source>
        <dbReference type="PROSITE" id="PS51186"/>
    </source>
</evidence>
<dbReference type="InterPro" id="IPR000182">
    <property type="entry name" value="GNAT_dom"/>
</dbReference>
<dbReference type="SUPFAM" id="SSF56059">
    <property type="entry name" value="Glutathione synthetase ATP-binding domain-like"/>
    <property type="match status" value="1"/>
</dbReference>
<dbReference type="Pfam" id="PF13380">
    <property type="entry name" value="CoA_binding_2"/>
    <property type="match status" value="1"/>
</dbReference>
<dbReference type="Gene3D" id="3.40.50.261">
    <property type="entry name" value="Succinyl-CoA synthetase domains"/>
    <property type="match status" value="2"/>
</dbReference>
<dbReference type="PANTHER" id="PTHR42793:SF1">
    <property type="entry name" value="PEPTIDYL-LYSINE N-ACETYLTRANSFERASE PATZ"/>
    <property type="match status" value="1"/>
</dbReference>
<dbReference type="Gene3D" id="3.40.50.720">
    <property type="entry name" value="NAD(P)-binding Rossmann-like Domain"/>
    <property type="match status" value="1"/>
</dbReference>